<feature type="region of interest" description="Disordered" evidence="1">
    <location>
        <begin position="39"/>
        <end position="63"/>
    </location>
</feature>
<dbReference type="STRING" id="500485.B6H9B9"/>
<dbReference type="BioCyc" id="PCHR:PC16G05110-MONOMER"/>
<protein>
    <submittedName>
        <fullName evidence="2">Pc16g05110 protein</fullName>
    </submittedName>
</protein>
<proteinExistence type="predicted"/>
<dbReference type="Proteomes" id="UP000000724">
    <property type="component" value="Contig Pc00c16"/>
</dbReference>
<organism evidence="2 3">
    <name type="scientific">Penicillium rubens (strain ATCC 28089 / DSM 1075 / NRRL 1951 / Wisconsin 54-1255)</name>
    <name type="common">Penicillium chrysogenum</name>
    <dbReference type="NCBI Taxonomy" id="500485"/>
    <lineage>
        <taxon>Eukaryota</taxon>
        <taxon>Fungi</taxon>
        <taxon>Dikarya</taxon>
        <taxon>Ascomycota</taxon>
        <taxon>Pezizomycotina</taxon>
        <taxon>Eurotiomycetes</taxon>
        <taxon>Eurotiomycetidae</taxon>
        <taxon>Eurotiales</taxon>
        <taxon>Aspergillaceae</taxon>
        <taxon>Penicillium</taxon>
        <taxon>Penicillium chrysogenum species complex</taxon>
    </lineage>
</organism>
<dbReference type="eggNOG" id="ENOG502T11J">
    <property type="taxonomic scope" value="Eukaryota"/>
</dbReference>
<feature type="region of interest" description="Disordered" evidence="1">
    <location>
        <begin position="173"/>
        <end position="200"/>
    </location>
</feature>
<feature type="compositionally biased region" description="Basic residues" evidence="1">
    <location>
        <begin position="372"/>
        <end position="385"/>
    </location>
</feature>
<dbReference type="OMA" id="WKHESPL"/>
<feature type="compositionally biased region" description="Polar residues" evidence="1">
    <location>
        <begin position="343"/>
        <end position="359"/>
    </location>
</feature>
<reference evidence="2 3" key="1">
    <citation type="journal article" date="2008" name="Nat. Biotechnol.">
        <title>Genome sequencing and analysis of the filamentous fungus Penicillium chrysogenum.</title>
        <authorList>
            <person name="van den Berg M.A."/>
            <person name="Albang R."/>
            <person name="Albermann K."/>
            <person name="Badger J.H."/>
            <person name="Daran J.-M."/>
            <person name="Driessen A.J.M."/>
            <person name="Garcia-Estrada C."/>
            <person name="Fedorova N.D."/>
            <person name="Harris D.M."/>
            <person name="Heijne W.H.M."/>
            <person name="Joardar V.S."/>
            <person name="Kiel J.A.K.W."/>
            <person name="Kovalchuk A."/>
            <person name="Martin J.F."/>
            <person name="Nierman W.C."/>
            <person name="Nijland J.G."/>
            <person name="Pronk J.T."/>
            <person name="Roubos J.A."/>
            <person name="van der Klei I.J."/>
            <person name="van Peij N.N.M.E."/>
            <person name="Veenhuis M."/>
            <person name="von Doehren H."/>
            <person name="Wagner C."/>
            <person name="Wortman J.R."/>
            <person name="Bovenberg R.A.L."/>
        </authorList>
    </citation>
    <scope>NUCLEOTIDE SEQUENCE [LARGE SCALE GENOMIC DNA]</scope>
    <source>
        <strain evidence="3">ATCC 28089 / DSM 1075 / NRRL 1951 / Wisconsin 54-1255</strain>
    </source>
</reference>
<dbReference type="EMBL" id="AM920431">
    <property type="protein sequence ID" value="CAP93181.1"/>
    <property type="molecule type" value="Genomic_DNA"/>
</dbReference>
<evidence type="ECO:0000313" key="3">
    <source>
        <dbReference type="Proteomes" id="UP000000724"/>
    </source>
</evidence>
<feature type="compositionally biased region" description="Polar residues" evidence="1">
    <location>
        <begin position="40"/>
        <end position="59"/>
    </location>
</feature>
<dbReference type="KEGG" id="pcs:N7525_011181"/>
<dbReference type="RefSeq" id="XP_002560858.1">
    <property type="nucleotide sequence ID" value="XM_002560812.1"/>
</dbReference>
<dbReference type="GeneID" id="8306054"/>
<keyword evidence="3" id="KW-1185">Reference proteome</keyword>
<sequence>MADSIRSGLSNIHTALDNLVKNPRRLDIDRSRFDREASYISHQSHNSTASMSPSGPSDTQNRRDLRKWQLSKDHEASRPYQQFEAQVNEMEASIIEGIERRTLNVPDGTIMRVLARDTVKENWMKQGIWNEEWGKTPQMRWMHEPSPEITPEPETYPGARPLLGLFAPLGGALPTDTGKNVRQGGERQPKQKTGDEPSRPFHQFIYQISKESERVRNLDARLPTIFHDPEPPAANINTNAYERVKSIWVKRGIWNEEWGILPGMAWKHESPLQIPDDDCDSMPSPVKPKAKVTFNIFQDLMPAQPDGPAPMGGQGTNKRKRAAAPVETKRTKRKVSKPAKPEASSSRRAVGIPTNQNQVDVPDQGTRDTGRRRSKRIQNRTKSSK</sequence>
<dbReference type="HOGENOM" id="CLU_717857_0_0_1"/>
<gene>
    <name evidence="2" type="ORF">Pc16g05110</name>
    <name evidence="2" type="ORF">PCH_Pc16g05110</name>
</gene>
<evidence type="ECO:0000256" key="1">
    <source>
        <dbReference type="SAM" id="MobiDB-lite"/>
    </source>
</evidence>
<feature type="compositionally biased region" description="Basic and acidic residues" evidence="1">
    <location>
        <begin position="184"/>
        <end position="199"/>
    </location>
</feature>
<evidence type="ECO:0000313" key="2">
    <source>
        <dbReference type="EMBL" id="CAP93181.1"/>
    </source>
</evidence>
<feature type="region of interest" description="Disordered" evidence="1">
    <location>
        <begin position="300"/>
        <end position="385"/>
    </location>
</feature>
<dbReference type="AlphaFoldDB" id="B6H9B9"/>
<dbReference type="VEuPathDB" id="FungiDB:PCH_Pc16g05110"/>
<name>B6H9B9_PENRW</name>
<dbReference type="OrthoDB" id="5401786at2759"/>
<accession>B6H9B9</accession>